<dbReference type="InterPro" id="IPR006664">
    <property type="entry name" value="OMP_bac"/>
</dbReference>
<dbReference type="AlphaFoldDB" id="A0A0B3RWM0"/>
<evidence type="ECO:0000313" key="7">
    <source>
        <dbReference type="EMBL" id="KHQ55320.1"/>
    </source>
</evidence>
<dbReference type="Proteomes" id="UP000030960">
    <property type="component" value="Unassembled WGS sequence"/>
</dbReference>
<keyword evidence="5" id="KW-0732">Signal</keyword>
<dbReference type="CDD" id="cd07185">
    <property type="entry name" value="OmpA_C-like"/>
    <property type="match status" value="1"/>
</dbReference>
<protein>
    <submittedName>
        <fullName evidence="7">OmpA/MotB</fullName>
    </submittedName>
</protein>
<comment type="subcellular location">
    <subcellularLocation>
        <location evidence="1">Cell outer membrane</location>
    </subcellularLocation>
</comment>
<feature type="chain" id="PRO_5002098761" evidence="5">
    <location>
        <begin position="22"/>
        <end position="222"/>
    </location>
</feature>
<dbReference type="Gene3D" id="3.30.1330.60">
    <property type="entry name" value="OmpA-like domain"/>
    <property type="match status" value="1"/>
</dbReference>
<dbReference type="PANTHER" id="PTHR30329:SF21">
    <property type="entry name" value="LIPOPROTEIN YIAD-RELATED"/>
    <property type="match status" value="1"/>
</dbReference>
<evidence type="ECO:0000256" key="4">
    <source>
        <dbReference type="PROSITE-ProRule" id="PRU00473"/>
    </source>
</evidence>
<dbReference type="OrthoDB" id="7170686at2"/>
<dbReference type="GO" id="GO:0009279">
    <property type="term" value="C:cell outer membrane"/>
    <property type="evidence" value="ECO:0007669"/>
    <property type="project" value="UniProtKB-SubCell"/>
</dbReference>
<proteinExistence type="predicted"/>
<comment type="caution">
    <text evidence="7">The sequence shown here is derived from an EMBL/GenBank/DDBJ whole genome shotgun (WGS) entry which is preliminary data.</text>
</comment>
<dbReference type="SUPFAM" id="SSF103088">
    <property type="entry name" value="OmpA-like"/>
    <property type="match status" value="1"/>
</dbReference>
<dbReference type="Pfam" id="PF00691">
    <property type="entry name" value="OmpA"/>
    <property type="match status" value="1"/>
</dbReference>
<feature type="domain" description="OmpA-like" evidence="6">
    <location>
        <begin position="104"/>
        <end position="222"/>
    </location>
</feature>
<evidence type="ECO:0000256" key="2">
    <source>
        <dbReference type="ARBA" id="ARBA00023136"/>
    </source>
</evidence>
<gene>
    <name evidence="7" type="ORF">OA50_00356</name>
</gene>
<evidence type="ECO:0000313" key="8">
    <source>
        <dbReference type="Proteomes" id="UP000030960"/>
    </source>
</evidence>
<reference evidence="7 8" key="1">
    <citation type="submission" date="2014-10" db="EMBL/GenBank/DDBJ databases">
        <title>Genome sequence of Ponticoccus sp. strain UMTAT08 isolated from clonal culture of toxic dinoflagellate Alexandrium tamiyavanichii.</title>
        <authorList>
            <person name="Gan H.Y."/>
            <person name="Muhd D.-D."/>
            <person name="Mohd Noor M.E."/>
            <person name="Yeong Y.S."/>
            <person name="Usup G."/>
        </authorList>
    </citation>
    <scope>NUCLEOTIDE SEQUENCE [LARGE SCALE GENOMIC DNA]</scope>
    <source>
        <strain evidence="7 8">UMTAT08</strain>
    </source>
</reference>
<keyword evidence="8" id="KW-1185">Reference proteome</keyword>
<name>A0A0B3RWM0_9RHOB</name>
<dbReference type="PRINTS" id="PR01021">
    <property type="entry name" value="OMPADOMAIN"/>
</dbReference>
<dbReference type="PROSITE" id="PS51123">
    <property type="entry name" value="OMPA_2"/>
    <property type="match status" value="1"/>
</dbReference>
<evidence type="ECO:0000256" key="1">
    <source>
        <dbReference type="ARBA" id="ARBA00004442"/>
    </source>
</evidence>
<dbReference type="RefSeq" id="WP_052244213.1">
    <property type="nucleotide sequence ID" value="NZ_JSUQ01000001.1"/>
</dbReference>
<dbReference type="STRING" id="561184.SAMN05216376_103359"/>
<dbReference type="PANTHER" id="PTHR30329">
    <property type="entry name" value="STATOR ELEMENT OF FLAGELLAR MOTOR COMPLEX"/>
    <property type="match status" value="1"/>
</dbReference>
<dbReference type="InterPro" id="IPR050330">
    <property type="entry name" value="Bact_OuterMem_StrucFunc"/>
</dbReference>
<keyword evidence="3" id="KW-0998">Cell outer membrane</keyword>
<dbReference type="InterPro" id="IPR006665">
    <property type="entry name" value="OmpA-like"/>
</dbReference>
<evidence type="ECO:0000259" key="6">
    <source>
        <dbReference type="PROSITE" id="PS51123"/>
    </source>
</evidence>
<dbReference type="PATRIC" id="fig|1515334.3.peg.357"/>
<keyword evidence="2 4" id="KW-0472">Membrane</keyword>
<feature type="signal peptide" evidence="5">
    <location>
        <begin position="1"/>
        <end position="21"/>
    </location>
</feature>
<dbReference type="EMBL" id="JSUQ01000001">
    <property type="protein sequence ID" value="KHQ55320.1"/>
    <property type="molecule type" value="Genomic_DNA"/>
</dbReference>
<sequence>MTKTILPLFAAALVLPGVAFAQSTVTLDSFSLGDPPKPDAAAAEMRDCLVDPTACDNAEFGGGAKFTLDDVVNLGVVERKPKPPASATPARAGVAIAIEDRTKKPEPLPTIDLEVLFAYDSDALTPQAMAKLSTLANALSDPRLKDSKLIFIGHTDAVGGAAYNKALSQRRANAVARYVQGTMRLGTGQIEAVGVGFDYLKNARFPDAAENRRVQLVLVPGA</sequence>
<evidence type="ECO:0000256" key="3">
    <source>
        <dbReference type="ARBA" id="ARBA00023237"/>
    </source>
</evidence>
<organism evidence="7 8">
    <name type="scientific">Mameliella alba</name>
    <dbReference type="NCBI Taxonomy" id="561184"/>
    <lineage>
        <taxon>Bacteria</taxon>
        <taxon>Pseudomonadati</taxon>
        <taxon>Pseudomonadota</taxon>
        <taxon>Alphaproteobacteria</taxon>
        <taxon>Rhodobacterales</taxon>
        <taxon>Roseobacteraceae</taxon>
        <taxon>Mameliella</taxon>
    </lineage>
</organism>
<dbReference type="InterPro" id="IPR036737">
    <property type="entry name" value="OmpA-like_sf"/>
</dbReference>
<accession>A0A0B3RWM0</accession>
<evidence type="ECO:0000256" key="5">
    <source>
        <dbReference type="SAM" id="SignalP"/>
    </source>
</evidence>